<dbReference type="Proteomes" id="UP001597173">
    <property type="component" value="Unassembled WGS sequence"/>
</dbReference>
<comment type="caution">
    <text evidence="2">The sequence shown here is derived from an EMBL/GenBank/DDBJ whole genome shotgun (WGS) entry which is preliminary data.</text>
</comment>
<sequence>MEALTPLITQLISGAIGGNAVGAMLKQQATSVIVRTIVGAIGGIGGGLLMQAFGGEAGLSNLVANGLGGLIGGGVLQAIAGMVLSRKSA</sequence>
<accession>A0ABW3Z054</accession>
<organism evidence="2 3">
    <name type="scientific">Mycoplana ramosa</name>
    <name type="common">Mycoplana bullata</name>
    <dbReference type="NCBI Taxonomy" id="40837"/>
    <lineage>
        <taxon>Bacteria</taxon>
        <taxon>Pseudomonadati</taxon>
        <taxon>Pseudomonadota</taxon>
        <taxon>Alphaproteobacteria</taxon>
        <taxon>Hyphomicrobiales</taxon>
        <taxon>Rhizobiaceae</taxon>
        <taxon>Mycoplana</taxon>
    </lineage>
</organism>
<protein>
    <recommendedName>
        <fullName evidence="4">Transmembrane protein</fullName>
    </recommendedName>
</protein>
<evidence type="ECO:0000313" key="2">
    <source>
        <dbReference type="EMBL" id="MFD1329571.1"/>
    </source>
</evidence>
<feature type="transmembrane region" description="Helical" evidence="1">
    <location>
        <begin position="32"/>
        <end position="50"/>
    </location>
</feature>
<gene>
    <name evidence="2" type="ORF">ACFQ33_16910</name>
</gene>
<keyword evidence="3" id="KW-1185">Reference proteome</keyword>
<dbReference type="EMBL" id="JBHTNF010000012">
    <property type="protein sequence ID" value="MFD1329571.1"/>
    <property type="molecule type" value="Genomic_DNA"/>
</dbReference>
<feature type="transmembrane region" description="Helical" evidence="1">
    <location>
        <begin position="62"/>
        <end position="84"/>
    </location>
</feature>
<dbReference type="RefSeq" id="WP_374840701.1">
    <property type="nucleotide sequence ID" value="NZ_JBHEEW010000016.1"/>
</dbReference>
<proteinExistence type="predicted"/>
<evidence type="ECO:0008006" key="4">
    <source>
        <dbReference type="Google" id="ProtNLM"/>
    </source>
</evidence>
<evidence type="ECO:0000313" key="3">
    <source>
        <dbReference type="Proteomes" id="UP001597173"/>
    </source>
</evidence>
<reference evidence="3" key="1">
    <citation type="journal article" date="2019" name="Int. J. Syst. Evol. Microbiol.">
        <title>The Global Catalogue of Microorganisms (GCM) 10K type strain sequencing project: providing services to taxonomists for standard genome sequencing and annotation.</title>
        <authorList>
            <consortium name="The Broad Institute Genomics Platform"/>
            <consortium name="The Broad Institute Genome Sequencing Center for Infectious Disease"/>
            <person name="Wu L."/>
            <person name="Ma J."/>
        </authorList>
    </citation>
    <scope>NUCLEOTIDE SEQUENCE [LARGE SCALE GENOMIC DNA]</scope>
    <source>
        <strain evidence="3">CCUG 55609</strain>
    </source>
</reference>
<keyword evidence="1" id="KW-1133">Transmembrane helix</keyword>
<keyword evidence="1" id="KW-0812">Transmembrane</keyword>
<name>A0ABW3Z054_MYCRA</name>
<evidence type="ECO:0000256" key="1">
    <source>
        <dbReference type="SAM" id="Phobius"/>
    </source>
</evidence>
<keyword evidence="1" id="KW-0472">Membrane</keyword>